<gene>
    <name evidence="1" type="ORF">PMAYCL1PPCAC_22530</name>
</gene>
<feature type="non-terminal residue" evidence="1">
    <location>
        <position position="1"/>
    </location>
</feature>
<protein>
    <submittedName>
        <fullName evidence="1">Uncharacterized protein</fullName>
    </submittedName>
</protein>
<proteinExistence type="predicted"/>
<evidence type="ECO:0000313" key="2">
    <source>
        <dbReference type="Proteomes" id="UP001328107"/>
    </source>
</evidence>
<name>A0AAN5I5Q4_9BILA</name>
<keyword evidence="2" id="KW-1185">Reference proteome</keyword>
<organism evidence="1 2">
    <name type="scientific">Pristionchus mayeri</name>
    <dbReference type="NCBI Taxonomy" id="1317129"/>
    <lineage>
        <taxon>Eukaryota</taxon>
        <taxon>Metazoa</taxon>
        <taxon>Ecdysozoa</taxon>
        <taxon>Nematoda</taxon>
        <taxon>Chromadorea</taxon>
        <taxon>Rhabditida</taxon>
        <taxon>Rhabditina</taxon>
        <taxon>Diplogasteromorpha</taxon>
        <taxon>Diplogasteroidea</taxon>
        <taxon>Neodiplogasteridae</taxon>
        <taxon>Pristionchus</taxon>
    </lineage>
</organism>
<dbReference type="Proteomes" id="UP001328107">
    <property type="component" value="Unassembled WGS sequence"/>
</dbReference>
<sequence length="64" mass="7187">RAISTIPAVRILCMYTAFARTAITFVYREGLEPVNLLVEDSYAIPPMSHPLCRNISGRTEILCM</sequence>
<dbReference type="EMBL" id="BTRK01000005">
    <property type="protein sequence ID" value="GMR52335.1"/>
    <property type="molecule type" value="Genomic_DNA"/>
</dbReference>
<reference evidence="2" key="1">
    <citation type="submission" date="2022-10" db="EMBL/GenBank/DDBJ databases">
        <title>Genome assembly of Pristionchus species.</title>
        <authorList>
            <person name="Yoshida K."/>
            <person name="Sommer R.J."/>
        </authorList>
    </citation>
    <scope>NUCLEOTIDE SEQUENCE [LARGE SCALE GENOMIC DNA]</scope>
    <source>
        <strain evidence="2">RS5460</strain>
    </source>
</reference>
<evidence type="ECO:0000313" key="1">
    <source>
        <dbReference type="EMBL" id="GMR52335.1"/>
    </source>
</evidence>
<accession>A0AAN5I5Q4</accession>
<comment type="caution">
    <text evidence="1">The sequence shown here is derived from an EMBL/GenBank/DDBJ whole genome shotgun (WGS) entry which is preliminary data.</text>
</comment>
<dbReference type="AlphaFoldDB" id="A0AAN5I5Q4"/>